<evidence type="ECO:0000256" key="5">
    <source>
        <dbReference type="ARBA" id="ARBA00022801"/>
    </source>
</evidence>
<gene>
    <name evidence="11" type="ORF">D9V32_13845</name>
</gene>
<dbReference type="OrthoDB" id="9766909at2"/>
<dbReference type="GO" id="GO:0008658">
    <property type="term" value="F:penicillin binding"/>
    <property type="evidence" value="ECO:0007669"/>
    <property type="project" value="InterPro"/>
</dbReference>
<keyword evidence="4" id="KW-0808">Transferase</keyword>
<dbReference type="InterPro" id="IPR001264">
    <property type="entry name" value="Glyco_trans_51"/>
</dbReference>
<evidence type="ECO:0000313" key="12">
    <source>
        <dbReference type="Proteomes" id="UP000272503"/>
    </source>
</evidence>
<feature type="region of interest" description="Disordered" evidence="9">
    <location>
        <begin position="835"/>
        <end position="874"/>
    </location>
</feature>
<evidence type="ECO:0000256" key="9">
    <source>
        <dbReference type="SAM" id="MobiDB-lite"/>
    </source>
</evidence>
<accession>A0A3L7A3L1</accession>
<dbReference type="SUPFAM" id="SSF53955">
    <property type="entry name" value="Lysozyme-like"/>
    <property type="match status" value="1"/>
</dbReference>
<dbReference type="Pfam" id="PF00912">
    <property type="entry name" value="Transgly"/>
    <property type="match status" value="1"/>
</dbReference>
<dbReference type="SMART" id="SM00740">
    <property type="entry name" value="PASTA"/>
    <property type="match status" value="2"/>
</dbReference>
<evidence type="ECO:0000256" key="2">
    <source>
        <dbReference type="ARBA" id="ARBA00022670"/>
    </source>
</evidence>
<evidence type="ECO:0000256" key="6">
    <source>
        <dbReference type="ARBA" id="ARBA00023268"/>
    </source>
</evidence>
<evidence type="ECO:0000259" key="10">
    <source>
        <dbReference type="PROSITE" id="PS51178"/>
    </source>
</evidence>
<dbReference type="Gene3D" id="3.30.10.20">
    <property type="match status" value="2"/>
</dbReference>
<comment type="caution">
    <text evidence="11">The sequence shown here is derived from an EMBL/GenBank/DDBJ whole genome shotgun (WGS) entry which is preliminary data.</text>
</comment>
<dbReference type="InterPro" id="IPR036950">
    <property type="entry name" value="PBP_transglycosylase"/>
</dbReference>
<dbReference type="InterPro" id="IPR001460">
    <property type="entry name" value="PCN-bd_Tpept"/>
</dbReference>
<sequence>MKFGGWIGILSAMSLKLNPMPQEKRTGSGVMGSLMGFIGLSVAAGILVTAAVTPALAVTGMSAKGAINAFDGLPAFLDIDPPMERTNIYATASDGSHQLLATFFDQNRQQVAWDDVSQYFKDAAVSTEDPRFYDHGGVDLIGTTRAVLSNFVKGGEDTQGGSSITQQYVKNVLVQKAEQITNEDERKAAYLDATRTTPERKLREMRYSIGVEQKYTKDQVLLGYLNIANFGGVSYGVESASQYYFGKSAKDVTIEEAATLIAILNDPNGLRIDRPESTNNGEANGYKLTKIRRDYVIDKMYKEGKITKEQFETATATPVTPNLHPPSTGCQAAGNAAYFCNYVQNIILNSPEFGETVDDRRATLRRGGMDVYTSIDLDVQNAAQAAMDRWVPQERPGVNLGAAASTVEPGTGRVLAMVQNKTFSEDAQVGLASRSHTSINYNTDYNYGGSSGFQVGSQYKVFALLEWLKDGRSVNDSVLATRQTYTKWIDTCSPGGVATTKPWNPQNYDGNASGRITPYEATKRSVNTAFVQMASKLDLCEIRNTAQSLGVHRADGKELERNPASVLGSNEIAPLTMAAAIAGIAAQGKFCTPVAIDKITGPGGKDMAVPQSTCTQALTPEVANTAAYAMQAVFSPGGTAANAVVPGAPQFGKTGTADDATDTWVTGGTTKAVTSFWIGNVQAGDNGKRYSMYNVQANGTSAFQSKFRVFAGITSATIAKLGGDSFPKPSDALTKTKQVAVPDVSGQSVADATNALAGAGFNVVVGDPILSGVSAGMVANTEPGAGASVTVGNTITIRPSDGKGKQVPDVSGMNPDQAKSALQGVGFNKVDQKCVADPNAPGGDGKVTAQSPDANSMVNPGSASASITITKQSC</sequence>
<dbReference type="CDD" id="cd06577">
    <property type="entry name" value="PASTA_pknB"/>
    <property type="match status" value="2"/>
</dbReference>
<evidence type="ECO:0000256" key="4">
    <source>
        <dbReference type="ARBA" id="ARBA00022679"/>
    </source>
</evidence>
<comment type="catalytic activity">
    <reaction evidence="7">
        <text>Preferential cleavage: (Ac)2-L-Lys-D-Ala-|-D-Ala. Also transpeptidation of peptidyl-alanyl moieties that are N-acyl substituents of D-alanine.</text>
        <dbReference type="EC" id="3.4.16.4"/>
    </reaction>
</comment>
<dbReference type="PANTHER" id="PTHR32282:SF33">
    <property type="entry name" value="PEPTIDOGLYCAN GLYCOSYLTRANSFERASE"/>
    <property type="match status" value="1"/>
</dbReference>
<evidence type="ECO:0000256" key="3">
    <source>
        <dbReference type="ARBA" id="ARBA00022676"/>
    </source>
</evidence>
<feature type="domain" description="PASTA" evidence="10">
    <location>
        <begin position="802"/>
        <end position="873"/>
    </location>
</feature>
<dbReference type="GO" id="GO:0030288">
    <property type="term" value="C:outer membrane-bounded periplasmic space"/>
    <property type="evidence" value="ECO:0007669"/>
    <property type="project" value="TreeGrafter"/>
</dbReference>
<keyword evidence="5" id="KW-0378">Hydrolase</keyword>
<dbReference type="InterPro" id="IPR023346">
    <property type="entry name" value="Lysozyme-like_dom_sf"/>
</dbReference>
<dbReference type="GO" id="GO:0009002">
    <property type="term" value="F:serine-type D-Ala-D-Ala carboxypeptidase activity"/>
    <property type="evidence" value="ECO:0007669"/>
    <property type="project" value="UniProtKB-EC"/>
</dbReference>
<comment type="catalytic activity">
    <reaction evidence="8">
        <text>[GlcNAc-(1-&gt;4)-Mur2Ac(oyl-L-Ala-gamma-D-Glu-L-Lys-D-Ala-D-Ala)](n)-di-trans,octa-cis-undecaprenyl diphosphate + beta-D-GlcNAc-(1-&gt;4)-Mur2Ac(oyl-L-Ala-gamma-D-Glu-L-Lys-D-Ala-D-Ala)-di-trans,octa-cis-undecaprenyl diphosphate = [GlcNAc-(1-&gt;4)-Mur2Ac(oyl-L-Ala-gamma-D-Glu-L-Lys-D-Ala-D-Ala)](n+1)-di-trans,octa-cis-undecaprenyl diphosphate + di-trans,octa-cis-undecaprenyl diphosphate + H(+)</text>
        <dbReference type="Rhea" id="RHEA:23708"/>
        <dbReference type="Rhea" id="RHEA-COMP:9602"/>
        <dbReference type="Rhea" id="RHEA-COMP:9603"/>
        <dbReference type="ChEBI" id="CHEBI:15378"/>
        <dbReference type="ChEBI" id="CHEBI:58405"/>
        <dbReference type="ChEBI" id="CHEBI:60033"/>
        <dbReference type="ChEBI" id="CHEBI:78435"/>
        <dbReference type="EC" id="2.4.99.28"/>
    </reaction>
</comment>
<dbReference type="Pfam" id="PF03793">
    <property type="entry name" value="PASTA"/>
    <property type="match status" value="2"/>
</dbReference>
<keyword evidence="6" id="KW-0511">Multifunctional enzyme</keyword>
<dbReference type="EMBL" id="RCUX01000012">
    <property type="protein sequence ID" value="RLP74121.1"/>
    <property type="molecule type" value="Genomic_DNA"/>
</dbReference>
<name>A0A3L7A3L1_9MICO</name>
<dbReference type="GO" id="GO:0006508">
    <property type="term" value="P:proteolysis"/>
    <property type="evidence" value="ECO:0007669"/>
    <property type="project" value="UniProtKB-KW"/>
</dbReference>
<reference evidence="11 12" key="1">
    <citation type="submission" date="2018-10" db="EMBL/GenBank/DDBJ databases">
        <authorList>
            <person name="Li J."/>
        </authorList>
    </citation>
    <scope>NUCLEOTIDE SEQUENCE [LARGE SCALE GENOMIC DNA]</scope>
    <source>
        <strain evidence="11 12">IF 016277</strain>
    </source>
</reference>
<keyword evidence="2" id="KW-0645">Protease</keyword>
<protein>
    <submittedName>
        <fullName evidence="11">PASTA domain-containing protein</fullName>
    </submittedName>
</protein>
<keyword evidence="1" id="KW-0121">Carboxypeptidase</keyword>
<feature type="compositionally biased region" description="Polar residues" evidence="9">
    <location>
        <begin position="848"/>
        <end position="874"/>
    </location>
</feature>
<feature type="domain" description="PASTA" evidence="10">
    <location>
        <begin position="735"/>
        <end position="801"/>
    </location>
</feature>
<keyword evidence="3" id="KW-0328">Glycosyltransferase</keyword>
<proteinExistence type="predicted"/>
<dbReference type="InterPro" id="IPR005543">
    <property type="entry name" value="PASTA_dom"/>
</dbReference>
<dbReference type="AlphaFoldDB" id="A0A3L7A3L1"/>
<dbReference type="Gene3D" id="1.10.3810.10">
    <property type="entry name" value="Biosynthetic peptidoglycan transglycosylase-like"/>
    <property type="match status" value="1"/>
</dbReference>
<dbReference type="Pfam" id="PF00905">
    <property type="entry name" value="Transpeptidase"/>
    <property type="match status" value="1"/>
</dbReference>
<dbReference type="SUPFAM" id="SSF56601">
    <property type="entry name" value="beta-lactamase/transpeptidase-like"/>
    <property type="match status" value="1"/>
</dbReference>
<dbReference type="PROSITE" id="PS51178">
    <property type="entry name" value="PASTA"/>
    <property type="match status" value="2"/>
</dbReference>
<organism evidence="11 12">
    <name type="scientific">Mycetocola tolaasinivorans</name>
    <dbReference type="NCBI Taxonomy" id="76635"/>
    <lineage>
        <taxon>Bacteria</taxon>
        <taxon>Bacillati</taxon>
        <taxon>Actinomycetota</taxon>
        <taxon>Actinomycetes</taxon>
        <taxon>Micrococcales</taxon>
        <taxon>Microbacteriaceae</taxon>
        <taxon>Mycetocola</taxon>
    </lineage>
</organism>
<dbReference type="GO" id="GO:0009252">
    <property type="term" value="P:peptidoglycan biosynthetic process"/>
    <property type="evidence" value="ECO:0007669"/>
    <property type="project" value="TreeGrafter"/>
</dbReference>
<evidence type="ECO:0000313" key="11">
    <source>
        <dbReference type="EMBL" id="RLP74121.1"/>
    </source>
</evidence>
<dbReference type="InterPro" id="IPR050396">
    <property type="entry name" value="Glycosyltr_51/Transpeptidase"/>
</dbReference>
<dbReference type="PANTHER" id="PTHR32282">
    <property type="entry name" value="BINDING PROTEIN TRANSPEPTIDASE, PUTATIVE-RELATED"/>
    <property type="match status" value="1"/>
</dbReference>
<evidence type="ECO:0000256" key="1">
    <source>
        <dbReference type="ARBA" id="ARBA00022645"/>
    </source>
</evidence>
<dbReference type="Proteomes" id="UP000272503">
    <property type="component" value="Unassembled WGS sequence"/>
</dbReference>
<evidence type="ECO:0000256" key="7">
    <source>
        <dbReference type="ARBA" id="ARBA00034000"/>
    </source>
</evidence>
<dbReference type="Gene3D" id="3.40.710.10">
    <property type="entry name" value="DD-peptidase/beta-lactamase superfamily"/>
    <property type="match status" value="1"/>
</dbReference>
<evidence type="ECO:0000256" key="8">
    <source>
        <dbReference type="ARBA" id="ARBA00049902"/>
    </source>
</evidence>
<dbReference type="GO" id="GO:0008955">
    <property type="term" value="F:peptidoglycan glycosyltransferase activity"/>
    <property type="evidence" value="ECO:0007669"/>
    <property type="project" value="UniProtKB-EC"/>
</dbReference>
<dbReference type="InterPro" id="IPR012338">
    <property type="entry name" value="Beta-lactam/transpept-like"/>
</dbReference>
<keyword evidence="12" id="KW-1185">Reference proteome</keyword>